<sequence>MPILAIFTGPISKDGYESLRKEVDWEHQQPAGGIMHVASFDNDDGIHVADVWESGDLMNQFVNERLMPAMKKLNLPAPKVEVYPTYNINAYSAIDQYKL</sequence>
<comment type="caution">
    <text evidence="1">The sequence shown here is derived from an EMBL/GenBank/DDBJ whole genome shotgun (WGS) entry which is preliminary data.</text>
</comment>
<dbReference type="Proteomes" id="UP000230154">
    <property type="component" value="Unassembled WGS sequence"/>
</dbReference>
<gene>
    <name evidence="1" type="ORF">COU35_00730</name>
</gene>
<dbReference type="AlphaFoldDB" id="A0A2H0TTP9"/>
<organism evidence="1 2">
    <name type="scientific">Candidatus Magasanikbacteria bacterium CG10_big_fil_rev_8_21_14_0_10_47_10</name>
    <dbReference type="NCBI Taxonomy" id="1974652"/>
    <lineage>
        <taxon>Bacteria</taxon>
        <taxon>Candidatus Magasanikiibacteriota</taxon>
    </lineage>
</organism>
<protein>
    <recommendedName>
        <fullName evidence="3">ABM domain-containing protein</fullName>
    </recommendedName>
</protein>
<proteinExistence type="predicted"/>
<evidence type="ECO:0000313" key="1">
    <source>
        <dbReference type="EMBL" id="PIR74787.1"/>
    </source>
</evidence>
<reference evidence="2" key="1">
    <citation type="submission" date="2017-09" db="EMBL/GenBank/DDBJ databases">
        <title>Depth-based differentiation of microbial function through sediment-hosted aquifers and enrichment of novel symbionts in the deep terrestrial subsurface.</title>
        <authorList>
            <person name="Probst A.J."/>
            <person name="Ladd B."/>
            <person name="Jarett J.K."/>
            <person name="Geller-Mcgrath D.E."/>
            <person name="Sieber C.M.K."/>
            <person name="Emerson J.B."/>
            <person name="Anantharaman K."/>
            <person name="Thomas B.C."/>
            <person name="Malmstrom R."/>
            <person name="Stieglmeier M."/>
            <person name="Klingl A."/>
            <person name="Woyke T."/>
            <person name="Ryan C.M."/>
            <person name="Banfield J.F."/>
        </authorList>
    </citation>
    <scope>NUCLEOTIDE SEQUENCE [LARGE SCALE GENOMIC DNA]</scope>
</reference>
<evidence type="ECO:0000313" key="2">
    <source>
        <dbReference type="Proteomes" id="UP000230154"/>
    </source>
</evidence>
<dbReference type="EMBL" id="PFCB01000006">
    <property type="protein sequence ID" value="PIR74787.1"/>
    <property type="molecule type" value="Genomic_DNA"/>
</dbReference>
<name>A0A2H0TTP9_9BACT</name>
<evidence type="ECO:0008006" key="3">
    <source>
        <dbReference type="Google" id="ProtNLM"/>
    </source>
</evidence>
<accession>A0A2H0TTP9</accession>